<dbReference type="SMART" id="SM00823">
    <property type="entry name" value="PKS_PP"/>
    <property type="match status" value="1"/>
</dbReference>
<dbReference type="CDD" id="cd05195">
    <property type="entry name" value="enoyl_red"/>
    <property type="match status" value="1"/>
</dbReference>
<keyword evidence="1" id="KW-0596">Phosphopantetheine</keyword>
<keyword evidence="3" id="KW-0808">Transferase</keyword>
<dbReference type="Gene3D" id="3.40.50.720">
    <property type="entry name" value="NAD(P)-binding Rossmann-like Domain"/>
    <property type="match status" value="3"/>
</dbReference>
<organism evidence="10 11">
    <name type="scientific">Burkholderia singularis</name>
    <dbReference type="NCBI Taxonomy" id="1503053"/>
    <lineage>
        <taxon>Bacteria</taxon>
        <taxon>Pseudomonadati</taxon>
        <taxon>Pseudomonadota</taxon>
        <taxon>Betaproteobacteria</taxon>
        <taxon>Burkholderiales</taxon>
        <taxon>Burkholderiaceae</taxon>
        <taxon>Burkholderia</taxon>
        <taxon>pseudomallei group</taxon>
    </lineage>
</organism>
<dbReference type="SMART" id="SM00822">
    <property type="entry name" value="PKS_KR"/>
    <property type="match status" value="1"/>
</dbReference>
<dbReference type="SUPFAM" id="SSF47336">
    <property type="entry name" value="ACP-like"/>
    <property type="match status" value="1"/>
</dbReference>
<dbReference type="PROSITE" id="PS00606">
    <property type="entry name" value="KS3_1"/>
    <property type="match status" value="1"/>
</dbReference>
<dbReference type="SMART" id="SM00829">
    <property type="entry name" value="PKS_ER"/>
    <property type="match status" value="1"/>
</dbReference>
<feature type="domain" description="Carrier" evidence="7">
    <location>
        <begin position="2012"/>
        <end position="2087"/>
    </location>
</feature>
<dbReference type="Pfam" id="PF22621">
    <property type="entry name" value="CurL-like_PKS_C"/>
    <property type="match status" value="1"/>
</dbReference>
<dbReference type="SUPFAM" id="SSF55048">
    <property type="entry name" value="Probable ACP-binding domain of malonyl-CoA ACP transacylase"/>
    <property type="match status" value="1"/>
</dbReference>
<dbReference type="EMBL" id="LOWA01000054">
    <property type="protein sequence ID" value="KVE24522.1"/>
    <property type="molecule type" value="Genomic_DNA"/>
</dbReference>
<dbReference type="InterPro" id="IPR016036">
    <property type="entry name" value="Malonyl_transacylase_ACP-bd"/>
</dbReference>
<dbReference type="Gene3D" id="3.90.180.10">
    <property type="entry name" value="Medium-chain alcohol dehydrogenases, catalytic domain"/>
    <property type="match status" value="1"/>
</dbReference>
<name>A0A103DXG7_9BURK</name>
<evidence type="ECO:0000256" key="6">
    <source>
        <dbReference type="PROSITE-ProRule" id="PRU01363"/>
    </source>
</evidence>
<dbReference type="SUPFAM" id="SSF50129">
    <property type="entry name" value="GroES-like"/>
    <property type="match status" value="1"/>
</dbReference>
<dbReference type="CDD" id="cd00833">
    <property type="entry name" value="PKS"/>
    <property type="match status" value="1"/>
</dbReference>
<evidence type="ECO:0000256" key="5">
    <source>
        <dbReference type="ARBA" id="ARBA00054155"/>
    </source>
</evidence>
<dbReference type="InterPro" id="IPR014031">
    <property type="entry name" value="Ketoacyl_synth_C"/>
</dbReference>
<evidence type="ECO:0000256" key="4">
    <source>
        <dbReference type="ARBA" id="ARBA00023268"/>
    </source>
</evidence>
<dbReference type="PROSITE" id="PS00012">
    <property type="entry name" value="PHOSPHOPANTETHEINE"/>
    <property type="match status" value="1"/>
</dbReference>
<evidence type="ECO:0000259" key="8">
    <source>
        <dbReference type="PROSITE" id="PS52004"/>
    </source>
</evidence>
<evidence type="ECO:0000313" key="11">
    <source>
        <dbReference type="Proteomes" id="UP000062788"/>
    </source>
</evidence>
<feature type="domain" description="PKS/mFAS DH" evidence="9">
    <location>
        <begin position="917"/>
        <end position="1200"/>
    </location>
</feature>
<dbReference type="InterPro" id="IPR009081">
    <property type="entry name" value="PP-bd_ACP"/>
</dbReference>
<dbReference type="Gene3D" id="3.40.366.10">
    <property type="entry name" value="Malonyl-Coenzyme A Acyl Carrier Protein, domain 2"/>
    <property type="match status" value="1"/>
</dbReference>
<dbReference type="Pfam" id="PF21089">
    <property type="entry name" value="PKS_DH_N"/>
    <property type="match status" value="1"/>
</dbReference>
<proteinExistence type="predicted"/>
<dbReference type="Pfam" id="PF14765">
    <property type="entry name" value="PS-DH"/>
    <property type="match status" value="1"/>
</dbReference>
<dbReference type="InterPro" id="IPR050091">
    <property type="entry name" value="PKS_NRPS_Biosynth_Enz"/>
</dbReference>
<dbReference type="Pfam" id="PF00550">
    <property type="entry name" value="PP-binding"/>
    <property type="match status" value="1"/>
</dbReference>
<keyword evidence="11" id="KW-1185">Reference proteome</keyword>
<feature type="active site" description="Proton acceptor; for dehydratase activity" evidence="6">
    <location>
        <position position="948"/>
    </location>
</feature>
<evidence type="ECO:0000256" key="2">
    <source>
        <dbReference type="ARBA" id="ARBA00022553"/>
    </source>
</evidence>
<reference evidence="10 11" key="1">
    <citation type="submission" date="2015-11" db="EMBL/GenBank/DDBJ databases">
        <title>Expanding the genomic diversity of Burkholderia species for the development of highly accurate diagnostics.</title>
        <authorList>
            <person name="Sahl J."/>
            <person name="Keim P."/>
            <person name="Wagner D."/>
        </authorList>
    </citation>
    <scope>NUCLEOTIDE SEQUENCE [LARGE SCALE GENOMIC DNA]</scope>
    <source>
        <strain evidence="10 11">TSV85</strain>
    </source>
</reference>
<dbReference type="SMART" id="SM00825">
    <property type="entry name" value="PKS_KS"/>
    <property type="match status" value="1"/>
</dbReference>
<dbReference type="InterPro" id="IPR013154">
    <property type="entry name" value="ADH-like_N"/>
</dbReference>
<dbReference type="Pfam" id="PF08659">
    <property type="entry name" value="KR"/>
    <property type="match status" value="1"/>
</dbReference>
<dbReference type="InterPro" id="IPR020807">
    <property type="entry name" value="PKS_DH"/>
</dbReference>
<comment type="caution">
    <text evidence="10">The sequence shown here is derived from an EMBL/GenBank/DDBJ whole genome shotgun (WGS) entry which is preliminary data.</text>
</comment>
<feature type="active site" description="Proton donor; for dehydratase activity" evidence="6">
    <location>
        <position position="1113"/>
    </location>
</feature>
<dbReference type="InterPro" id="IPR036291">
    <property type="entry name" value="NAD(P)-bd_dom_sf"/>
</dbReference>
<dbReference type="RefSeq" id="WP_059519742.1">
    <property type="nucleotide sequence ID" value="NZ_LOWA01000054.1"/>
</dbReference>
<feature type="domain" description="Ketosynthase family 3 (KS3)" evidence="8">
    <location>
        <begin position="27"/>
        <end position="451"/>
    </location>
</feature>
<dbReference type="GO" id="GO:0004312">
    <property type="term" value="F:fatty acid synthase activity"/>
    <property type="evidence" value="ECO:0007669"/>
    <property type="project" value="TreeGrafter"/>
</dbReference>
<feature type="region of interest" description="N-terminal hotdog fold" evidence="6">
    <location>
        <begin position="917"/>
        <end position="1043"/>
    </location>
</feature>
<accession>A0A103DXG7</accession>
<dbReference type="InterPro" id="IPR020841">
    <property type="entry name" value="PKS_Beta-ketoAc_synthase_dom"/>
</dbReference>
<dbReference type="InterPro" id="IPR042104">
    <property type="entry name" value="PKS_dehydratase_sf"/>
</dbReference>
<dbReference type="InterPro" id="IPR018201">
    <property type="entry name" value="Ketoacyl_synth_AS"/>
</dbReference>
<dbReference type="Gene3D" id="1.10.1200.10">
    <property type="entry name" value="ACP-like"/>
    <property type="match status" value="1"/>
</dbReference>
<dbReference type="Pfam" id="PF02801">
    <property type="entry name" value="Ketoacyl-synt_C"/>
    <property type="match status" value="1"/>
</dbReference>
<dbReference type="InterPro" id="IPR013968">
    <property type="entry name" value="PKS_KR"/>
</dbReference>
<dbReference type="Gene3D" id="3.10.129.110">
    <property type="entry name" value="Polyketide synthase dehydratase"/>
    <property type="match status" value="1"/>
</dbReference>
<dbReference type="SMART" id="SM00826">
    <property type="entry name" value="PKS_DH"/>
    <property type="match status" value="1"/>
</dbReference>
<dbReference type="InterPro" id="IPR014030">
    <property type="entry name" value="Ketoacyl_synth_N"/>
</dbReference>
<dbReference type="Gene3D" id="3.30.70.3290">
    <property type="match status" value="1"/>
</dbReference>
<dbReference type="SUPFAM" id="SSF52151">
    <property type="entry name" value="FabD/lysophospholipase-like"/>
    <property type="match status" value="1"/>
</dbReference>
<comment type="function">
    <text evidence="5">Involved in production of the polyketide antibiotic thailandamide.</text>
</comment>
<dbReference type="PROSITE" id="PS52019">
    <property type="entry name" value="PKS_MFAS_DH"/>
    <property type="match status" value="1"/>
</dbReference>
<dbReference type="Pfam" id="PF08240">
    <property type="entry name" value="ADH_N"/>
    <property type="match status" value="1"/>
</dbReference>
<dbReference type="OrthoDB" id="9778690at2"/>
<keyword evidence="2" id="KW-0597">Phosphoprotein</keyword>
<dbReference type="InterPro" id="IPR049552">
    <property type="entry name" value="PKS_DH_N"/>
</dbReference>
<dbReference type="GO" id="GO:0004315">
    <property type="term" value="F:3-oxoacyl-[acyl-carrier-protein] synthase activity"/>
    <property type="evidence" value="ECO:0007669"/>
    <property type="project" value="InterPro"/>
</dbReference>
<dbReference type="Pfam" id="PF00109">
    <property type="entry name" value="ketoacyl-synt"/>
    <property type="match status" value="1"/>
</dbReference>
<dbReference type="PANTHER" id="PTHR43775">
    <property type="entry name" value="FATTY ACID SYNTHASE"/>
    <property type="match status" value="1"/>
</dbReference>
<dbReference type="InterPro" id="IPR049551">
    <property type="entry name" value="PKS_DH_C"/>
</dbReference>
<keyword evidence="4" id="KW-0511">Multifunctional enzyme</keyword>
<dbReference type="InterPro" id="IPR036736">
    <property type="entry name" value="ACP-like_sf"/>
</dbReference>
<dbReference type="PROSITE" id="PS50075">
    <property type="entry name" value="CARRIER"/>
    <property type="match status" value="1"/>
</dbReference>
<evidence type="ECO:0000259" key="7">
    <source>
        <dbReference type="PROSITE" id="PS50075"/>
    </source>
</evidence>
<evidence type="ECO:0000256" key="1">
    <source>
        <dbReference type="ARBA" id="ARBA00022450"/>
    </source>
</evidence>
<dbReference type="Proteomes" id="UP000062788">
    <property type="component" value="Unassembled WGS sequence"/>
</dbReference>
<protein>
    <submittedName>
        <fullName evidence="10">Uncharacterized protein</fullName>
    </submittedName>
</protein>
<dbReference type="InterPro" id="IPR011032">
    <property type="entry name" value="GroES-like_sf"/>
</dbReference>
<dbReference type="SUPFAM" id="SSF53901">
    <property type="entry name" value="Thiolase-like"/>
    <property type="match status" value="1"/>
</dbReference>
<gene>
    <name evidence="10" type="ORF">WS67_20710</name>
</gene>
<dbReference type="InterPro" id="IPR016039">
    <property type="entry name" value="Thiolase-like"/>
</dbReference>
<dbReference type="SMART" id="SM00827">
    <property type="entry name" value="PKS_AT"/>
    <property type="match status" value="1"/>
</dbReference>
<dbReference type="Gene3D" id="3.40.47.10">
    <property type="match status" value="1"/>
</dbReference>
<dbReference type="PROSITE" id="PS52004">
    <property type="entry name" value="KS3_2"/>
    <property type="match status" value="1"/>
</dbReference>
<dbReference type="GO" id="GO:0016491">
    <property type="term" value="F:oxidoreductase activity"/>
    <property type="evidence" value="ECO:0007669"/>
    <property type="project" value="InterPro"/>
</dbReference>
<dbReference type="InterPro" id="IPR020806">
    <property type="entry name" value="PKS_PP-bd"/>
</dbReference>
<dbReference type="GO" id="GO:0031177">
    <property type="term" value="F:phosphopantetheine binding"/>
    <property type="evidence" value="ECO:0007669"/>
    <property type="project" value="InterPro"/>
</dbReference>
<evidence type="ECO:0000313" key="10">
    <source>
        <dbReference type="EMBL" id="KVE24522.1"/>
    </source>
</evidence>
<dbReference type="Pfam" id="PF00698">
    <property type="entry name" value="Acyl_transf_1"/>
    <property type="match status" value="1"/>
</dbReference>
<dbReference type="FunFam" id="3.40.47.10:FF:000019">
    <property type="entry name" value="Polyketide synthase type I"/>
    <property type="match status" value="1"/>
</dbReference>
<dbReference type="InterPro" id="IPR014043">
    <property type="entry name" value="Acyl_transferase_dom"/>
</dbReference>
<evidence type="ECO:0000256" key="3">
    <source>
        <dbReference type="ARBA" id="ARBA00022679"/>
    </source>
</evidence>
<dbReference type="InterPro" id="IPR001227">
    <property type="entry name" value="Ac_transferase_dom_sf"/>
</dbReference>
<dbReference type="Pfam" id="PF13602">
    <property type="entry name" value="ADH_zinc_N_2"/>
    <property type="match status" value="1"/>
</dbReference>
<dbReference type="InterPro" id="IPR006162">
    <property type="entry name" value="Ppantetheine_attach_site"/>
</dbReference>
<evidence type="ECO:0000259" key="9">
    <source>
        <dbReference type="PROSITE" id="PS52019"/>
    </source>
</evidence>
<dbReference type="GO" id="GO:0006633">
    <property type="term" value="P:fatty acid biosynthetic process"/>
    <property type="evidence" value="ECO:0007669"/>
    <property type="project" value="InterPro"/>
</dbReference>
<dbReference type="FunFam" id="3.40.366.10:FF:000002">
    <property type="entry name" value="Probable polyketide synthase 2"/>
    <property type="match status" value="1"/>
</dbReference>
<dbReference type="InterPro" id="IPR016035">
    <property type="entry name" value="Acyl_Trfase/lysoPLipase"/>
</dbReference>
<feature type="region of interest" description="C-terminal hotdog fold" evidence="6">
    <location>
        <begin position="1056"/>
        <end position="1200"/>
    </location>
</feature>
<dbReference type="InterPro" id="IPR020843">
    <property type="entry name" value="ER"/>
</dbReference>
<dbReference type="InterPro" id="IPR057326">
    <property type="entry name" value="KR_dom"/>
</dbReference>
<dbReference type="SUPFAM" id="SSF51735">
    <property type="entry name" value="NAD(P)-binding Rossmann-fold domains"/>
    <property type="match status" value="3"/>
</dbReference>
<sequence>MTTTQQRIAQALKLARERVETLERTQRQPLAIVGIGCRFPHDVASPDAFWDVLSNGRDVTTEIPADRWDVEHFFDPDPEAPGKMYVRRGGFLDAVDGFDPAFFGISEREAVSLDPQQRLLLEVGWEALEHAGIAPSAVRGASCGVFMGVSWHDYERLAFGRDARRVDAYAGLGNTPSIAAGRLAYVLGVEGPTMLVDTACSASLVAVHEACQSLRMGECDMALAGGVALMLSPLSTVFCCKIRALSPTGRCHTFDAAADGYLRGEGAGVIVLKRFDDARANGDRILAVIRGTAINHDGASSGLTVPNGRAQERLLEAALKDAGVDAGAIGYVEAHGTGTPLGDPIELAALSKVYGRGRTAQRPLLVGSVKTNIGHLEAAAGIAGLIKAVLMLQHQRVPASLNFADPNPRFDWTGSRLAVPTRLTETDAPLKMIGVSSFGFSGTNAHAILESAPEVAREAAGGGRGVQVLTLSARSEEALRALSMRYASFVERGSADLASICYTANTGRSAFEQRAAWVVRERAELVSRLRAFGEGGEQPALLRGAYRNRRPRLAMLFTGQGSQYAGMGRELYEREPVFRAALDECASLLEGELEVGLLEVLYGASTALLDRTDYTQPALFALGYALRRTWESWGVTPQVVMGHSLGEYMAAQAAGVLTLEAGLKLVARRGRLMRSRCEGGAMLSVMLDAATLRERLAEQGGGLVIAALNGPSQQVVAGASAQIEALRERLAQEGVRTDLLPGSHAFHSPLVEPMLEAYEAVLKATRLSAPQLPLVSNVSGAVAGAEVAAAEYWVEHTRAPVRFGVGVEALAAQGVDAVLEIGARPTLTALARQTLGPDSEVVWLASLRPGRGEVEQMLESAAALYVRGAALDWASLHRAERPVKVALPTYPFQRKRYWVEPEPDDAETAGGVPGVAASGLGARVDVADGSIVFELRCSARSHAFLRDHRLSGAILVPGSFYLSLALEACDALRDGIATGVRDMVLSAPLRLAEDETRVIQLIVSASANGARRFAIHSRDDAARAEVSWTEHARGELAPVARAAGAPAFDAADDALVGQLAGDALRAQFARRGLSYGGSFQALADVRHGAYRAEATLVDQGTTNGLAVHPGLLDAALQATAACLVYQLLDGAFVPLAFDEVVLSRDTRPFAASRVAVWLHRDDDARPDTIRATLRLFANDGAPVMEVRGMTLRRLAEPALDAAPEAAEPNEHAIEWAPIDATVGPDDPAGVWLLVGPPARCAALEARFARGGAGVTLVRVDETAGRDAIAAAWRDAPGPLRGALRGALRVVPELDVAAGSTAIAGVAARVGALAVALAAAPLATGFKLWLVTAGAWSPADEPGPGVPAAGAIAALGRTLAVEYPDLRCTNVDLARGLSDDAAADALWPELWRTDGETDVCLRARRYALRLRVAAGDDSLAVPCAASYRLAAAADGRLESLALTACETPQPGRGEVVIAVRAAGLNFRDVLRVLGKLPLSASGIGGELSGVVLAIGDGVTTLRVGDRVMAMADGSFASHAVVDAHCVARMPDDWSFDAAATVPVAFLTAHYALTALGGLTRGQRILIHAAATGVGLAAVQLAQRMGLQVFATASAGKRGVLERLGVEHRFDSRNPGFADEILARTGGRGVDAVLNALTGDFIPESLRALGPSGVFLEMGKAEIWPPERVAAHHPGARYLPFDIADVPDDRIEALFAELQAMFARGELQPLPRTVHPLRDARAAFRTMAQGRHVGKIVLRVADDDADALPAGATYLVTGASGALGREAAQWLVERGARHLMLVSRTRSAALDALLEHLSARGVRCGWTPADIGVEADVDSLFAALAHGWPPLRGVLHAAGTLDDAPLSALDEPRYGRVIAPKADGARWIHERTSRTPLDFFIVYSSIASVLGAAGQGNYAAANGYLDALVQYRRRLGLPALAVNWGGWSGAGMAGSMEAAALRRLRVQGQFLLKPASGMASLARLLSAPDSQVAVIAAEWATVVQTCAVRPSLLADVGNPPAAPSPAAAAPGRDVDPRMLVEQAVRKVTGTRPSTRLDVQMPLRELGLDSLMAMELRNELCALTGRRLAPTIAFDYPSIVALAEHLAALADEAGKTAAAAAPAQAARRDVRDEAVPAALTDLSADELVARLEREISALEGHL</sequence>
<dbReference type="PANTHER" id="PTHR43775:SF37">
    <property type="entry name" value="SI:DKEY-61P9.11"/>
    <property type="match status" value="1"/>
</dbReference>
<dbReference type="InterPro" id="IPR049900">
    <property type="entry name" value="PKS_mFAS_DH"/>
</dbReference>